<protein>
    <submittedName>
        <fullName evidence="1">Uncharacterized protein</fullName>
    </submittedName>
</protein>
<accession>A0AA96GG37</accession>
<evidence type="ECO:0000313" key="1">
    <source>
        <dbReference type="EMBL" id="WNM58218.1"/>
    </source>
</evidence>
<reference evidence="1 2" key="1">
    <citation type="submission" date="2023-01" db="EMBL/GenBank/DDBJ databases">
        <title>Cultivation and genomic characterization of new, ubiquitous marine nitrite-oxidizing bacteria from the Nitrospirales.</title>
        <authorList>
            <person name="Mueller A.J."/>
            <person name="Daebeler A."/>
            <person name="Herbold C.W."/>
            <person name="Kirkegaard R.H."/>
            <person name="Daims H."/>
        </authorList>
    </citation>
    <scope>NUCLEOTIDE SEQUENCE [LARGE SCALE GENOMIC DNA]</scope>
    <source>
        <strain evidence="1 2">VA</strain>
    </source>
</reference>
<sequence length="194" mass="21711">MSLTYGGPTRSAQTSPTDFLSVHPWGRTAGVTSEMMKRCLACTIVIALHFSAISWAETYQEITLDKLLTSSQQLALGITKLTPEEKEALRLALIQTFRNGFDFGKAEGAKETVKQAPPSRAVPNVIKSQIDGDFEGWEGETIVKLLNGQIWQQTEYWYHYHYSFMPSVLIYNQGASYKMKVEGIDKAIGVVQLR</sequence>
<dbReference type="RefSeq" id="WP_312643728.1">
    <property type="nucleotide sequence ID" value="NZ_CP116967.1"/>
</dbReference>
<evidence type="ECO:0000313" key="2">
    <source>
        <dbReference type="Proteomes" id="UP001302719"/>
    </source>
</evidence>
<gene>
    <name evidence="1" type="ORF">PP769_00225</name>
</gene>
<dbReference type="AlphaFoldDB" id="A0AA96GG37"/>
<dbReference type="Proteomes" id="UP001302719">
    <property type="component" value="Chromosome"/>
</dbReference>
<proteinExistence type="predicted"/>
<organism evidence="1 2">
    <name type="scientific">Candidatus Nitrospira allomarina</name>
    <dbReference type="NCBI Taxonomy" id="3020900"/>
    <lineage>
        <taxon>Bacteria</taxon>
        <taxon>Pseudomonadati</taxon>
        <taxon>Nitrospirota</taxon>
        <taxon>Nitrospiria</taxon>
        <taxon>Nitrospirales</taxon>
        <taxon>Nitrospiraceae</taxon>
        <taxon>Nitrospira</taxon>
    </lineage>
</organism>
<dbReference type="KEGG" id="nall:PP769_00225"/>
<name>A0AA96GG37_9BACT</name>
<dbReference type="EMBL" id="CP116967">
    <property type="protein sequence ID" value="WNM58218.1"/>
    <property type="molecule type" value="Genomic_DNA"/>
</dbReference>
<keyword evidence="2" id="KW-1185">Reference proteome</keyword>